<reference evidence="2 3" key="1">
    <citation type="submission" date="2019-05" db="EMBL/GenBank/DDBJ databases">
        <title>Another draft genome of Portunus trituberculatus and its Hox gene families provides insights of decapod evolution.</title>
        <authorList>
            <person name="Jeong J.-H."/>
            <person name="Song I."/>
            <person name="Kim S."/>
            <person name="Choi T."/>
            <person name="Kim D."/>
            <person name="Ryu S."/>
            <person name="Kim W."/>
        </authorList>
    </citation>
    <scope>NUCLEOTIDE SEQUENCE [LARGE SCALE GENOMIC DNA]</scope>
    <source>
        <tissue evidence="2">Muscle</tissue>
    </source>
</reference>
<comment type="caution">
    <text evidence="2">The sequence shown here is derived from an EMBL/GenBank/DDBJ whole genome shotgun (WGS) entry which is preliminary data.</text>
</comment>
<sequence length="185" mass="20078">MLNKELACQKVCGISLFLVEPYLILPYYAIVKGDTKQAAHVLVSHWQPAGASSSTHSGDYEPSGSHRFNSAMRKLQRGDSLPFGIGGGGGGTGAVEWARYSPPPRPDTHIREIYDLVAICTEPITGGRPKAACQTAGPAAERVKRMETRKGRRRTQARMVREDGVKRNGEETGAELSRGGEREGE</sequence>
<dbReference type="AlphaFoldDB" id="A0A5B7E8I3"/>
<dbReference type="EMBL" id="VSRR010002226">
    <property type="protein sequence ID" value="MPC30292.1"/>
    <property type="molecule type" value="Genomic_DNA"/>
</dbReference>
<keyword evidence="3" id="KW-1185">Reference proteome</keyword>
<feature type="region of interest" description="Disordered" evidence="1">
    <location>
        <begin position="146"/>
        <end position="185"/>
    </location>
</feature>
<dbReference type="Proteomes" id="UP000324222">
    <property type="component" value="Unassembled WGS sequence"/>
</dbReference>
<evidence type="ECO:0000256" key="1">
    <source>
        <dbReference type="SAM" id="MobiDB-lite"/>
    </source>
</evidence>
<evidence type="ECO:0000313" key="2">
    <source>
        <dbReference type="EMBL" id="MPC30292.1"/>
    </source>
</evidence>
<feature type="compositionally biased region" description="Basic and acidic residues" evidence="1">
    <location>
        <begin position="159"/>
        <end position="170"/>
    </location>
</feature>
<gene>
    <name evidence="2" type="ORF">E2C01_023555</name>
</gene>
<organism evidence="2 3">
    <name type="scientific">Portunus trituberculatus</name>
    <name type="common">Swimming crab</name>
    <name type="synonym">Neptunus trituberculatus</name>
    <dbReference type="NCBI Taxonomy" id="210409"/>
    <lineage>
        <taxon>Eukaryota</taxon>
        <taxon>Metazoa</taxon>
        <taxon>Ecdysozoa</taxon>
        <taxon>Arthropoda</taxon>
        <taxon>Crustacea</taxon>
        <taxon>Multicrustacea</taxon>
        <taxon>Malacostraca</taxon>
        <taxon>Eumalacostraca</taxon>
        <taxon>Eucarida</taxon>
        <taxon>Decapoda</taxon>
        <taxon>Pleocyemata</taxon>
        <taxon>Brachyura</taxon>
        <taxon>Eubrachyura</taxon>
        <taxon>Portunoidea</taxon>
        <taxon>Portunidae</taxon>
        <taxon>Portuninae</taxon>
        <taxon>Portunus</taxon>
    </lineage>
</organism>
<accession>A0A5B7E8I3</accession>
<proteinExistence type="predicted"/>
<protein>
    <submittedName>
        <fullName evidence="2">Uncharacterized protein</fullName>
    </submittedName>
</protein>
<name>A0A5B7E8I3_PORTR</name>
<evidence type="ECO:0000313" key="3">
    <source>
        <dbReference type="Proteomes" id="UP000324222"/>
    </source>
</evidence>